<dbReference type="GO" id="GO:0016020">
    <property type="term" value="C:membrane"/>
    <property type="evidence" value="ECO:0007669"/>
    <property type="project" value="TreeGrafter"/>
</dbReference>
<feature type="compositionally biased region" description="Polar residues" evidence="1">
    <location>
        <begin position="390"/>
        <end position="401"/>
    </location>
</feature>
<keyword evidence="2" id="KW-0812">Transmembrane</keyword>
<keyword evidence="2" id="KW-0472">Membrane</keyword>
<dbReference type="EMBL" id="JBGBPQ010000001">
    <property type="protein sequence ID" value="KAL1529451.1"/>
    <property type="molecule type" value="Genomic_DNA"/>
</dbReference>
<evidence type="ECO:0000313" key="4">
    <source>
        <dbReference type="Proteomes" id="UP001515480"/>
    </source>
</evidence>
<feature type="transmembrane region" description="Helical" evidence="2">
    <location>
        <begin position="748"/>
        <end position="770"/>
    </location>
</feature>
<protein>
    <recommendedName>
        <fullName evidence="5">Polycystin cation channel PKD1/PKD2 domain-containing protein</fullName>
    </recommendedName>
</protein>
<proteinExistence type="predicted"/>
<comment type="caution">
    <text evidence="3">The sequence shown here is derived from an EMBL/GenBank/DDBJ whole genome shotgun (WGS) entry which is preliminary data.</text>
</comment>
<feature type="compositionally biased region" description="Pro residues" evidence="1">
    <location>
        <begin position="404"/>
        <end position="419"/>
    </location>
</feature>
<organism evidence="3 4">
    <name type="scientific">Prymnesium parvum</name>
    <name type="common">Toxic golden alga</name>
    <dbReference type="NCBI Taxonomy" id="97485"/>
    <lineage>
        <taxon>Eukaryota</taxon>
        <taxon>Haptista</taxon>
        <taxon>Haptophyta</taxon>
        <taxon>Prymnesiophyceae</taxon>
        <taxon>Prymnesiales</taxon>
        <taxon>Prymnesiaceae</taxon>
        <taxon>Prymnesium</taxon>
    </lineage>
</organism>
<dbReference type="Proteomes" id="UP001515480">
    <property type="component" value="Unassembled WGS sequence"/>
</dbReference>
<dbReference type="InterPro" id="IPR051223">
    <property type="entry name" value="Polycystin"/>
</dbReference>
<sequence length="961" mass="109315">MAEEERLRALQQRVMQFRQKTQASMRKLHEEEAHVRVTQEQLNTVVGYTGTLLHAEKEAQMYHLNHGTMRVEEDVELLKTLDDRFDDVVYQATATLLQMGLDEAKRESAERHLQLNEEPVSYVTVRYCNGEGTFLECSMRASEATRFKDILESAIKYFGVPRSLTYELFCEEREHVWNEDTLCAMEISSIEDPARACLLRQVPDEIVEIKKVKAKALDDIIQANLLHDMNMKMKEKIEERPRRAIPAKLEHSWETTKASKPHKIGKKKLASDMVLHILLLLIFSFATVAKHKVTQDFIAISAIEERLSRFSFGDERYKFNEIDTVPKMWYYLDTVLLDALVPPTWYNNETVSLRNDSRGVLALYSIVDGPLRLQQTRIKLGGECKELVGSSRSRGPKTTLTEPDPSPPPPLPFAPPAPPLPFASPSSGPALNFNPWWTVSVDLDEVKLLPPEDQRTWQHWWGPFIPKPTVYVGDFGIECRDLINRPAQIACITELFLSARVVPNGTETSAQGSPQCSEGKPDDEPFGIGRLDYESIPVSVRAVWEAFQYRSHTRFNGYAIDMLTTGDYNQIHELQRYQWVDPQTSSVAAIFHLRMQNDAVVVRVKLLFEFTTAGTVRPSMDFLSFRYDEWLNGKGALDRFIEVMFTAIAFYHFFLACESVAFMYRAWQRSELIDFILSTSAVFHIFLGAYLVLSVTIHFVFNTSFWEKQLADEGILEPNQDEYWRLFSELPDIEPAGFNRLVYRIDSVMIFILTLKLASVFYLSDSFAVLSAGITNSFRDICGVLFITAQILATFGIFLPTLVPPILAELTHAEGIAETLLQGLMGGDMHDEAVLAEARLCGPVFYFAFHVTLILTISGLVLGIMAELLGNAKLIVSSLEKSKAQLRQTERQALALKHELHSPRRFTRADTFRADSLWLCGATCRPARSLFRFKRGDRETLMATEGNASRSDSSHHCRDAH</sequence>
<gene>
    <name evidence="3" type="ORF">AB1Y20_000398</name>
</gene>
<dbReference type="GO" id="GO:0005262">
    <property type="term" value="F:calcium channel activity"/>
    <property type="evidence" value="ECO:0007669"/>
    <property type="project" value="TreeGrafter"/>
</dbReference>
<keyword evidence="2" id="KW-1133">Transmembrane helix</keyword>
<keyword evidence="4" id="KW-1185">Reference proteome</keyword>
<dbReference type="PANTHER" id="PTHR10877">
    <property type="entry name" value="POLYCYSTIN FAMILY MEMBER"/>
    <property type="match status" value="1"/>
</dbReference>
<feature type="transmembrane region" description="Helical" evidence="2">
    <location>
        <begin position="844"/>
        <end position="869"/>
    </location>
</feature>
<evidence type="ECO:0000256" key="2">
    <source>
        <dbReference type="SAM" id="Phobius"/>
    </source>
</evidence>
<name>A0AB34K8Z0_PRYPA</name>
<feature type="transmembrane region" description="Helical" evidence="2">
    <location>
        <begin position="782"/>
        <end position="803"/>
    </location>
</feature>
<dbReference type="GO" id="GO:0050982">
    <property type="term" value="P:detection of mechanical stimulus"/>
    <property type="evidence" value="ECO:0007669"/>
    <property type="project" value="TreeGrafter"/>
</dbReference>
<evidence type="ECO:0000256" key="1">
    <source>
        <dbReference type="SAM" id="MobiDB-lite"/>
    </source>
</evidence>
<evidence type="ECO:0000313" key="3">
    <source>
        <dbReference type="EMBL" id="KAL1529451.1"/>
    </source>
</evidence>
<dbReference type="AlphaFoldDB" id="A0AB34K8Z0"/>
<evidence type="ECO:0008006" key="5">
    <source>
        <dbReference type="Google" id="ProtNLM"/>
    </source>
</evidence>
<reference evidence="3 4" key="1">
    <citation type="journal article" date="2024" name="Science">
        <title>Giant polyketide synthase enzymes in the biosynthesis of giant marine polyether toxins.</title>
        <authorList>
            <person name="Fallon T.R."/>
            <person name="Shende V.V."/>
            <person name="Wierzbicki I.H."/>
            <person name="Pendleton A.L."/>
            <person name="Watervoot N.F."/>
            <person name="Auber R.P."/>
            <person name="Gonzalez D.J."/>
            <person name="Wisecaver J.H."/>
            <person name="Moore B.S."/>
        </authorList>
    </citation>
    <scope>NUCLEOTIDE SEQUENCE [LARGE SCALE GENOMIC DNA]</scope>
    <source>
        <strain evidence="3 4">12B1</strain>
    </source>
</reference>
<dbReference type="PANTHER" id="PTHR10877:SF197">
    <property type="entry name" value="POLYCYSTIC KIDNEY DISEASE PROTEIN 1-LIKE 2"/>
    <property type="match status" value="1"/>
</dbReference>
<feature type="region of interest" description="Disordered" evidence="1">
    <location>
        <begin position="387"/>
        <end position="419"/>
    </location>
</feature>
<accession>A0AB34K8Z0</accession>
<feature type="transmembrane region" description="Helical" evidence="2">
    <location>
        <begin position="676"/>
        <end position="701"/>
    </location>
</feature>
<feature type="transmembrane region" description="Helical" evidence="2">
    <location>
        <begin position="643"/>
        <end position="664"/>
    </location>
</feature>